<feature type="transmembrane region" description="Helical" evidence="1">
    <location>
        <begin position="53"/>
        <end position="74"/>
    </location>
</feature>
<dbReference type="InterPro" id="IPR003848">
    <property type="entry name" value="DUF218"/>
</dbReference>
<organism evidence="3 4">
    <name type="scientific">Streptomyces flavochromogenes</name>
    <dbReference type="NCBI Taxonomy" id="68199"/>
    <lineage>
        <taxon>Bacteria</taxon>
        <taxon>Bacillati</taxon>
        <taxon>Actinomycetota</taxon>
        <taxon>Actinomycetes</taxon>
        <taxon>Kitasatosporales</taxon>
        <taxon>Streptomycetaceae</taxon>
        <taxon>Streptomyces</taxon>
    </lineage>
</organism>
<dbReference type="Proteomes" id="UP001602370">
    <property type="component" value="Unassembled WGS sequence"/>
</dbReference>
<dbReference type="InterPro" id="IPR014729">
    <property type="entry name" value="Rossmann-like_a/b/a_fold"/>
</dbReference>
<dbReference type="PANTHER" id="PTHR30336">
    <property type="entry name" value="INNER MEMBRANE PROTEIN, PROBABLE PERMEASE"/>
    <property type="match status" value="1"/>
</dbReference>
<keyword evidence="4" id="KW-1185">Reference proteome</keyword>
<dbReference type="InterPro" id="IPR051599">
    <property type="entry name" value="Cell_Envelope_Assoc"/>
</dbReference>
<feature type="transmembrane region" description="Helical" evidence="1">
    <location>
        <begin position="6"/>
        <end position="22"/>
    </location>
</feature>
<feature type="transmembrane region" description="Helical" evidence="1">
    <location>
        <begin position="29"/>
        <end position="47"/>
    </location>
</feature>
<reference evidence="3 4" key="1">
    <citation type="submission" date="2024-10" db="EMBL/GenBank/DDBJ databases">
        <title>The Natural Products Discovery Center: Release of the First 8490 Sequenced Strains for Exploring Actinobacteria Biosynthetic Diversity.</title>
        <authorList>
            <person name="Kalkreuter E."/>
            <person name="Kautsar S.A."/>
            <person name="Yang D."/>
            <person name="Bader C.D."/>
            <person name="Teijaro C.N."/>
            <person name="Fluegel L."/>
            <person name="Davis C.M."/>
            <person name="Simpson J.R."/>
            <person name="Lauterbach L."/>
            <person name="Steele A.D."/>
            <person name="Gui C."/>
            <person name="Meng S."/>
            <person name="Li G."/>
            <person name="Viehrig K."/>
            <person name="Ye F."/>
            <person name="Su P."/>
            <person name="Kiefer A.F."/>
            <person name="Nichols A."/>
            <person name="Cepeda A.J."/>
            <person name="Yan W."/>
            <person name="Fan B."/>
            <person name="Jiang Y."/>
            <person name="Adhikari A."/>
            <person name="Zheng C.-J."/>
            <person name="Schuster L."/>
            <person name="Cowan T.M."/>
            <person name="Smanski M.J."/>
            <person name="Chevrette M.G."/>
            <person name="De Carvalho L.P.S."/>
            <person name="Shen B."/>
        </authorList>
    </citation>
    <scope>NUCLEOTIDE SEQUENCE [LARGE SCALE GENOMIC DNA]</scope>
    <source>
        <strain evidence="3 4">NPDC012605</strain>
    </source>
</reference>
<evidence type="ECO:0000313" key="4">
    <source>
        <dbReference type="Proteomes" id="UP001602370"/>
    </source>
</evidence>
<dbReference type="Pfam" id="PF02698">
    <property type="entry name" value="DUF218"/>
    <property type="match status" value="1"/>
</dbReference>
<evidence type="ECO:0000259" key="2">
    <source>
        <dbReference type="Pfam" id="PF02698"/>
    </source>
</evidence>
<gene>
    <name evidence="3" type="ORF">ACFY8C_12620</name>
</gene>
<dbReference type="RefSeq" id="WP_388306843.1">
    <property type="nucleotide sequence ID" value="NZ_JBIBDZ010000003.1"/>
</dbReference>
<name>A0ABW6XNW3_9ACTN</name>
<keyword evidence="1" id="KW-1133">Transmembrane helix</keyword>
<feature type="transmembrane region" description="Helical" evidence="1">
    <location>
        <begin position="95"/>
        <end position="116"/>
    </location>
</feature>
<dbReference type="EMBL" id="JBIBDZ010000003">
    <property type="protein sequence ID" value="MFF5919184.1"/>
    <property type="molecule type" value="Genomic_DNA"/>
</dbReference>
<protein>
    <submittedName>
        <fullName evidence="3">YdcF family protein</fullName>
    </submittedName>
</protein>
<evidence type="ECO:0000256" key="1">
    <source>
        <dbReference type="SAM" id="Phobius"/>
    </source>
</evidence>
<dbReference type="Gene3D" id="3.40.50.620">
    <property type="entry name" value="HUPs"/>
    <property type="match status" value="1"/>
</dbReference>
<evidence type="ECO:0000313" key="3">
    <source>
        <dbReference type="EMBL" id="MFF5919184.1"/>
    </source>
</evidence>
<proteinExistence type="predicted"/>
<keyword evidence="1" id="KW-0812">Transmembrane</keyword>
<dbReference type="CDD" id="cd06259">
    <property type="entry name" value="YdcF-like"/>
    <property type="match status" value="1"/>
</dbReference>
<sequence>MSYAFAVAAVFLLFFALGVRRDRRRFGNAVLLGLAVTFFGVGLLAGIEDAPPGVAETVMICGLLVLGLGPVVLAGLLTANGVKMIRKEGRRPSNLLSLLAGLGMFGVMVLAVTAAATDSWALQVLVVTLLLVLGYVSFLFVCFVGYAFLYGRMRIRRDADYVVVLGSGLIGGRRVPPLLASRLDRGREVHERLAAYERPDGGAPVLVVSGGQGPDEEVPESHAMADYLVERGFPAGALVREDRSRTTEENMIFSKELMERDRPGSSCVIVTNNFHAFRAAILARRAGVDGQVVGSPTAAYFWPSATMREFAAVFLQYKVVNLGILGTLILLGALVWASR</sequence>
<feature type="transmembrane region" description="Helical" evidence="1">
    <location>
        <begin position="122"/>
        <end position="149"/>
    </location>
</feature>
<feature type="domain" description="DUF218" evidence="2">
    <location>
        <begin position="160"/>
        <end position="305"/>
    </location>
</feature>
<dbReference type="PANTHER" id="PTHR30336:SF4">
    <property type="entry name" value="ENVELOPE BIOGENESIS FACTOR ELYC"/>
    <property type="match status" value="1"/>
</dbReference>
<keyword evidence="1" id="KW-0472">Membrane</keyword>
<accession>A0ABW6XNW3</accession>
<comment type="caution">
    <text evidence="3">The sequence shown here is derived from an EMBL/GenBank/DDBJ whole genome shotgun (WGS) entry which is preliminary data.</text>
</comment>
<feature type="transmembrane region" description="Helical" evidence="1">
    <location>
        <begin position="317"/>
        <end position="337"/>
    </location>
</feature>